<feature type="signal peptide" evidence="1">
    <location>
        <begin position="1"/>
        <end position="19"/>
    </location>
</feature>
<dbReference type="AlphaFoldDB" id="A0A3R6GAD2"/>
<dbReference type="Proteomes" id="UP001209344">
    <property type="component" value="Unassembled WGS sequence"/>
</dbReference>
<dbReference type="Gene3D" id="2.130.10.10">
    <property type="entry name" value="YVTN repeat-like/Quinoprotein amine dehydrogenase"/>
    <property type="match status" value="1"/>
</dbReference>
<evidence type="ECO:0000256" key="1">
    <source>
        <dbReference type="SAM" id="SignalP"/>
    </source>
</evidence>
<evidence type="ECO:0000313" key="4">
    <source>
        <dbReference type="Proteomes" id="UP000286501"/>
    </source>
</evidence>
<evidence type="ECO:0000313" key="3">
    <source>
        <dbReference type="EMBL" id="RHG69738.1"/>
    </source>
</evidence>
<evidence type="ECO:0000313" key="2">
    <source>
        <dbReference type="EMBL" id="MCW4127021.1"/>
    </source>
</evidence>
<sequence length="817" mass="86742">MNVFNSKLAAIGLAAFVFASCSDSTSEGGTTPLSPDVKVVGLAQTDAEQLVASVTNYKNAIAKARTSRAADATVFSGLTEMKSIPAQPNKGIGEIKTGETNLVNGKFFIHADDQHKRTVDLCGKTIQNAEIWVNGQQTLIYDETKGGNKIYVEKGAHLVYKGTGSAIASNDEVIIEQSGDFTSQNDITIDGTLYSTTSIGSVNKNENKEVTGPAQNVTINGDVFLYGYESPTQKDKDGKPIWSFASIRAKKLTIGENARVNVEDKISFTNDAEVNGAVHVGKTMEVENLTIGNTGNVSSDISIKVKNALTMNGGKLAVDYLNVTDNTYSSDGTEKKKTADGTATATLNGNATITVNANGVLNFNILKTDNTEGQIVLNSNDATSYAVIKADQFEYPGGEVKCLSTPQNNSAAFLLQFTKNKANGTDVDFKDLAISASYLDYDVVTNGSALQENIEAGKYHTWTLKADAVAKIKNLPKLDLVAAMATPADGQSATSILPYGGKLYVSYHTNGNAFGGNIEVAQMNGNQLVKLQSVYQNGEGKADFNHLNVIDGKLYLAGSTKGSSLMAYTELSEGLINTTNGLTTLPFSTGGTSKDQADFGDANCVVKNGSKIYVASTRGYEIFDPTNGYLHTYLATAGKAKFIASSGNNLYGLNYTSAVKANESSVDGQVQVFNAEDLSSTSQTFNVGAIAPNNGKNAIAVDNGKVYVCQSAKGLICYENGTEKWKFVAPTSTSDKNKLVDNVEGYANGVAYDNNYVYLACGSYGLVVLNKADGSVVAHRNIGDNSANYVAVDNSGNIYVAYGQSRIQVFKLTNTVK</sequence>
<dbReference type="EMBL" id="JAPDVK010000001">
    <property type="protein sequence ID" value="MCW4127021.1"/>
    <property type="molecule type" value="Genomic_DNA"/>
</dbReference>
<dbReference type="InterPro" id="IPR015943">
    <property type="entry name" value="WD40/YVTN_repeat-like_dom_sf"/>
</dbReference>
<name>A0A3R6GAD2_9BACT</name>
<dbReference type="EMBL" id="QRIN01000001">
    <property type="protein sequence ID" value="RHG69738.1"/>
    <property type="molecule type" value="Genomic_DNA"/>
</dbReference>
<accession>A0A3R6GAD2</accession>
<proteinExistence type="predicted"/>
<comment type="caution">
    <text evidence="3">The sequence shown here is derived from an EMBL/GenBank/DDBJ whole genome shotgun (WGS) entry which is preliminary data.</text>
</comment>
<gene>
    <name evidence="3" type="ORF">DW250_00485</name>
    <name evidence="2" type="ORF">ONT16_01815</name>
</gene>
<dbReference type="RefSeq" id="WP_118200006.1">
    <property type="nucleotide sequence ID" value="NZ_JAPDVK010000001.1"/>
</dbReference>
<dbReference type="SUPFAM" id="SSF50998">
    <property type="entry name" value="Quinoprotein alcohol dehydrogenase-like"/>
    <property type="match status" value="1"/>
</dbReference>
<organism evidence="3 4">
    <name type="scientific">Segatella copri</name>
    <dbReference type="NCBI Taxonomy" id="165179"/>
    <lineage>
        <taxon>Bacteria</taxon>
        <taxon>Pseudomonadati</taxon>
        <taxon>Bacteroidota</taxon>
        <taxon>Bacteroidia</taxon>
        <taxon>Bacteroidales</taxon>
        <taxon>Prevotellaceae</taxon>
        <taxon>Segatella</taxon>
    </lineage>
</organism>
<feature type="chain" id="PRO_5043188018" evidence="1">
    <location>
        <begin position="20"/>
        <end position="817"/>
    </location>
</feature>
<protein>
    <submittedName>
        <fullName evidence="3">Uncharacterized protein</fullName>
    </submittedName>
</protein>
<reference evidence="2" key="2">
    <citation type="submission" date="2022-11" db="EMBL/GenBank/DDBJ databases">
        <title>Genomic repertoires linked with pathogenic potency of arthritogenic Prevotella copri isolated from the gut of rheumatoid arthritis patients.</title>
        <authorList>
            <person name="Nii T."/>
            <person name="Maeda Y."/>
            <person name="Motooka D."/>
            <person name="Naito M."/>
            <person name="Matsumoto Y."/>
            <person name="Ogawa T."/>
            <person name="Oguro-Igashira E."/>
            <person name="Kishikawa T."/>
            <person name="Yamashita M."/>
            <person name="Koizumi S."/>
            <person name="Kurakawa T."/>
            <person name="Okumura R."/>
            <person name="Kayama H."/>
            <person name="Murakami M."/>
            <person name="Sakaguchi T."/>
            <person name="Das B."/>
            <person name="Nakamura S."/>
            <person name="Okada Y."/>
            <person name="Kumanogoh A."/>
            <person name="Takeda K."/>
        </authorList>
    </citation>
    <scope>NUCLEOTIDE SEQUENCE</scope>
    <source>
        <strain evidence="2">F3-75</strain>
    </source>
</reference>
<dbReference type="InterPro" id="IPR011047">
    <property type="entry name" value="Quinoprotein_ADH-like_sf"/>
</dbReference>
<keyword evidence="1" id="KW-0732">Signal</keyword>
<reference evidence="3 4" key="1">
    <citation type="submission" date="2018-08" db="EMBL/GenBank/DDBJ databases">
        <title>A genome reference for cultivated species of the human gut microbiota.</title>
        <authorList>
            <person name="Zou Y."/>
            <person name="Xue W."/>
            <person name="Luo G."/>
        </authorList>
    </citation>
    <scope>NUCLEOTIDE SEQUENCE [LARGE SCALE GENOMIC DNA]</scope>
    <source>
        <strain evidence="3 4">AM22-1</strain>
    </source>
</reference>
<dbReference type="SUPFAM" id="SSF63825">
    <property type="entry name" value="YWTD domain"/>
    <property type="match status" value="1"/>
</dbReference>
<dbReference type="Proteomes" id="UP000286501">
    <property type="component" value="Unassembled WGS sequence"/>
</dbReference>
<dbReference type="PROSITE" id="PS51257">
    <property type="entry name" value="PROKAR_LIPOPROTEIN"/>
    <property type="match status" value="1"/>
</dbReference>